<dbReference type="PROSITE" id="PS50011">
    <property type="entry name" value="PROTEIN_KINASE_DOM"/>
    <property type="match status" value="1"/>
</dbReference>
<evidence type="ECO:0000256" key="4">
    <source>
        <dbReference type="ARBA" id="ARBA00022741"/>
    </source>
</evidence>
<comment type="catalytic activity">
    <reaction evidence="7 14">
        <text>L-threonyl-[protein] + ATP = O-phospho-L-threonyl-[protein] + ADP + H(+)</text>
        <dbReference type="Rhea" id="RHEA:46608"/>
        <dbReference type="Rhea" id="RHEA-COMP:11060"/>
        <dbReference type="Rhea" id="RHEA-COMP:11605"/>
        <dbReference type="ChEBI" id="CHEBI:15378"/>
        <dbReference type="ChEBI" id="CHEBI:30013"/>
        <dbReference type="ChEBI" id="CHEBI:30616"/>
        <dbReference type="ChEBI" id="CHEBI:61977"/>
        <dbReference type="ChEBI" id="CHEBI:456216"/>
        <dbReference type="EC" id="2.7.11.1"/>
    </reaction>
</comment>
<evidence type="ECO:0000256" key="9">
    <source>
        <dbReference type="PIRSR" id="PIRSR630616-1"/>
    </source>
</evidence>
<evidence type="ECO:0000313" key="17">
    <source>
        <dbReference type="EMBL" id="KAK5642577.1"/>
    </source>
</evidence>
<dbReference type="InterPro" id="IPR017441">
    <property type="entry name" value="Protein_kinase_ATP_BS"/>
</dbReference>
<feature type="active site" description="Proton acceptor" evidence="9">
    <location>
        <position position="219"/>
    </location>
</feature>
<evidence type="ECO:0000313" key="18">
    <source>
        <dbReference type="Proteomes" id="UP001329430"/>
    </source>
</evidence>
<dbReference type="GO" id="GO:0006325">
    <property type="term" value="P:chromatin organization"/>
    <property type="evidence" value="ECO:0007669"/>
    <property type="project" value="UniProtKB-ARBA"/>
</dbReference>
<feature type="cross-link" description="Glycyl lysine isopeptide (Lys-Gly) (interchain with G-Cter in SUMO2)" evidence="11">
    <location>
        <position position="221"/>
    </location>
</feature>
<comment type="caution">
    <text evidence="17">The sequence shown here is derived from an EMBL/GenBank/DDBJ whole genome shotgun (WGS) entry which is preliminary data.</text>
</comment>
<evidence type="ECO:0000256" key="5">
    <source>
        <dbReference type="ARBA" id="ARBA00022777"/>
    </source>
</evidence>
<keyword evidence="2 13" id="KW-0723">Serine/threonine-protein kinase</keyword>
<dbReference type="Gene3D" id="1.10.510.10">
    <property type="entry name" value="Transferase(Phosphotransferase) domain 1"/>
    <property type="match status" value="1"/>
</dbReference>
<name>A0AAN7ZHP4_9COLE</name>
<dbReference type="GO" id="GO:0000070">
    <property type="term" value="P:mitotic sister chromatid segregation"/>
    <property type="evidence" value="ECO:0007669"/>
    <property type="project" value="UniProtKB-ARBA"/>
</dbReference>
<evidence type="ECO:0000256" key="6">
    <source>
        <dbReference type="ARBA" id="ARBA00022840"/>
    </source>
</evidence>
<accession>A0AAN7ZHP4</accession>
<evidence type="ECO:0000256" key="15">
    <source>
        <dbReference type="SAM" id="MobiDB-lite"/>
    </source>
</evidence>
<dbReference type="PROSITE" id="PS00107">
    <property type="entry name" value="PROTEIN_KINASE_ATP"/>
    <property type="match status" value="1"/>
</dbReference>
<proteinExistence type="inferred from homology"/>
<dbReference type="InterPro" id="IPR008271">
    <property type="entry name" value="Ser/Thr_kinase_AS"/>
</dbReference>
<sequence length="354" mass="40389">MSQKAQIGAVTKKTKSTSNMDKENCNPKPHDQKIQYKIVNKNQVDSNLQSKVLNTQTDPNKVKDIKVAEESTQKTNEKQGNENGVRHKWSLADFDIGKPLGKGKFGNVFLAREKKSKFIVALKVLFKHMITSCNNEHQVRREVEIQSHLRHPNILRMYGYFHDEARVYLILEYAPKGACYNELLACENKRFSEARAADYIAQITDAVKYCHSKKVIHRDIKPENLLIGCKGEIKIADFGWSVHAPSSRRTTLCGTLDYLSPEMVNGQTHDEKVDLWSIGVLCYEFVVGKPPFESKSYDETYRKISKALVSFPSHMSDGAKHLIKSLLVVNPNSRLDLDGILNHPWILLYKKTEK</sequence>
<evidence type="ECO:0000256" key="10">
    <source>
        <dbReference type="PIRSR" id="PIRSR630616-2"/>
    </source>
</evidence>
<organism evidence="17 18">
    <name type="scientific">Pyrocoelia pectoralis</name>
    <dbReference type="NCBI Taxonomy" id="417401"/>
    <lineage>
        <taxon>Eukaryota</taxon>
        <taxon>Metazoa</taxon>
        <taxon>Ecdysozoa</taxon>
        <taxon>Arthropoda</taxon>
        <taxon>Hexapoda</taxon>
        <taxon>Insecta</taxon>
        <taxon>Pterygota</taxon>
        <taxon>Neoptera</taxon>
        <taxon>Endopterygota</taxon>
        <taxon>Coleoptera</taxon>
        <taxon>Polyphaga</taxon>
        <taxon>Elateriformia</taxon>
        <taxon>Elateroidea</taxon>
        <taxon>Lampyridae</taxon>
        <taxon>Lampyrinae</taxon>
        <taxon>Pyrocoelia</taxon>
    </lineage>
</organism>
<feature type="binding site" evidence="10">
    <location>
        <position position="237"/>
    </location>
    <ligand>
        <name>ATP</name>
        <dbReference type="ChEBI" id="CHEBI:30616"/>
    </ligand>
</feature>
<evidence type="ECO:0000256" key="2">
    <source>
        <dbReference type="ARBA" id="ARBA00022527"/>
    </source>
</evidence>
<dbReference type="SMART" id="SM00220">
    <property type="entry name" value="S_TKc"/>
    <property type="match status" value="1"/>
</dbReference>
<keyword evidence="5 14" id="KW-0418">Kinase</keyword>
<dbReference type="InterPro" id="IPR030616">
    <property type="entry name" value="Aur-like"/>
</dbReference>
<feature type="compositionally biased region" description="Basic and acidic residues" evidence="15">
    <location>
        <begin position="20"/>
        <end position="32"/>
    </location>
</feature>
<feature type="domain" description="Protein kinase" evidence="16">
    <location>
        <begin position="94"/>
        <end position="346"/>
    </location>
</feature>
<evidence type="ECO:0000259" key="16">
    <source>
        <dbReference type="PROSITE" id="PS50011"/>
    </source>
</evidence>
<dbReference type="PROSITE" id="PS00108">
    <property type="entry name" value="PROTEIN_KINASE_ST"/>
    <property type="match status" value="1"/>
</dbReference>
<dbReference type="PANTHER" id="PTHR24350">
    <property type="entry name" value="SERINE/THREONINE-PROTEIN KINASE IAL-RELATED"/>
    <property type="match status" value="1"/>
</dbReference>
<keyword evidence="4 10" id="KW-0547">Nucleotide-binding</keyword>
<dbReference type="GO" id="GO:0005524">
    <property type="term" value="F:ATP binding"/>
    <property type="evidence" value="ECO:0007669"/>
    <property type="project" value="UniProtKB-UniRule"/>
</dbReference>
<dbReference type="InterPro" id="IPR000719">
    <property type="entry name" value="Prot_kinase_dom"/>
</dbReference>
<dbReference type="Proteomes" id="UP001329430">
    <property type="component" value="Chromosome 6"/>
</dbReference>
<evidence type="ECO:0000256" key="3">
    <source>
        <dbReference type="ARBA" id="ARBA00022679"/>
    </source>
</evidence>
<evidence type="ECO:0000256" key="13">
    <source>
        <dbReference type="RuleBase" id="RU000304"/>
    </source>
</evidence>
<evidence type="ECO:0000256" key="14">
    <source>
        <dbReference type="RuleBase" id="RU367134"/>
    </source>
</evidence>
<dbReference type="EC" id="2.7.11.1" evidence="14"/>
<dbReference type="GO" id="GO:0032506">
    <property type="term" value="P:cytokinetic process"/>
    <property type="evidence" value="ECO:0007669"/>
    <property type="project" value="UniProtKB-ARBA"/>
</dbReference>
<keyword evidence="6 10" id="KW-0067">ATP-binding</keyword>
<dbReference type="SUPFAM" id="SSF56112">
    <property type="entry name" value="Protein kinase-like (PK-like)"/>
    <property type="match status" value="1"/>
</dbReference>
<evidence type="ECO:0000256" key="1">
    <source>
        <dbReference type="ARBA" id="ARBA00004214"/>
    </source>
</evidence>
<dbReference type="CDD" id="cd14007">
    <property type="entry name" value="STKc_Aurora"/>
    <property type="match status" value="1"/>
</dbReference>
<comment type="catalytic activity">
    <reaction evidence="8 14">
        <text>L-seryl-[protein] + ATP = O-phospho-L-seryl-[protein] + ADP + H(+)</text>
        <dbReference type="Rhea" id="RHEA:17989"/>
        <dbReference type="Rhea" id="RHEA-COMP:9863"/>
        <dbReference type="Rhea" id="RHEA-COMP:11604"/>
        <dbReference type="ChEBI" id="CHEBI:15378"/>
        <dbReference type="ChEBI" id="CHEBI:29999"/>
        <dbReference type="ChEBI" id="CHEBI:30616"/>
        <dbReference type="ChEBI" id="CHEBI:83421"/>
        <dbReference type="ChEBI" id="CHEBI:456216"/>
        <dbReference type="EC" id="2.7.11.1"/>
    </reaction>
</comment>
<comment type="similarity">
    <text evidence="14">Belongs to the protein kinase superfamily. Ser/Thr protein kinase family. Aurora subfamily.</text>
</comment>
<dbReference type="FunFam" id="1.10.510.10:FF:000235">
    <property type="entry name" value="Serine/threonine-protein kinase ark1"/>
    <property type="match status" value="1"/>
</dbReference>
<reference evidence="17 18" key="1">
    <citation type="journal article" date="2024" name="Insects">
        <title>An Improved Chromosome-Level Genome Assembly of the Firefly Pyrocoelia pectoralis.</title>
        <authorList>
            <person name="Fu X."/>
            <person name="Meyer-Rochow V.B."/>
            <person name="Ballantyne L."/>
            <person name="Zhu X."/>
        </authorList>
    </citation>
    <scope>NUCLEOTIDE SEQUENCE [LARGE SCALE GENOMIC DNA]</scope>
    <source>
        <strain evidence="17">XCY_ONT2</strain>
    </source>
</reference>
<keyword evidence="3 14" id="KW-0808">Transferase</keyword>
<dbReference type="GO" id="GO:0004674">
    <property type="term" value="F:protein serine/threonine kinase activity"/>
    <property type="evidence" value="ECO:0007669"/>
    <property type="project" value="UniProtKB-KW"/>
</dbReference>
<keyword evidence="18" id="KW-1185">Reference proteome</keyword>
<gene>
    <name evidence="17" type="ORF">RI129_008744</name>
</gene>
<feature type="binding site" evidence="10 12">
    <location>
        <position position="123"/>
    </location>
    <ligand>
        <name>ATP</name>
        <dbReference type="ChEBI" id="CHEBI:30616"/>
    </ligand>
</feature>
<protein>
    <recommendedName>
        <fullName evidence="14">Aurora kinase</fullName>
        <ecNumber evidence="14">2.7.11.1</ecNumber>
    </recommendedName>
</protein>
<evidence type="ECO:0000256" key="11">
    <source>
        <dbReference type="PIRSR" id="PIRSR630616-3"/>
    </source>
</evidence>
<evidence type="ECO:0000256" key="7">
    <source>
        <dbReference type="ARBA" id="ARBA00047899"/>
    </source>
</evidence>
<feature type="binding site" evidence="10">
    <location>
        <position position="104"/>
    </location>
    <ligand>
        <name>ATP</name>
        <dbReference type="ChEBI" id="CHEBI:30616"/>
    </ligand>
</feature>
<dbReference type="Gene3D" id="3.30.200.20">
    <property type="entry name" value="Phosphorylase Kinase, domain 1"/>
    <property type="match status" value="1"/>
</dbReference>
<dbReference type="GO" id="GO:0030496">
    <property type="term" value="C:midbody"/>
    <property type="evidence" value="ECO:0007669"/>
    <property type="project" value="UniProtKB-SubCell"/>
</dbReference>
<feature type="region of interest" description="Disordered" evidence="15">
    <location>
        <begin position="1"/>
        <end position="32"/>
    </location>
</feature>
<feature type="binding site" evidence="10">
    <location>
        <begin position="223"/>
        <end position="224"/>
    </location>
    <ligand>
        <name>ATP</name>
        <dbReference type="ChEBI" id="CHEBI:30616"/>
    </ligand>
</feature>
<dbReference type="Pfam" id="PF00069">
    <property type="entry name" value="Pkinase"/>
    <property type="match status" value="1"/>
</dbReference>
<dbReference type="EMBL" id="JAVRBK010000006">
    <property type="protein sequence ID" value="KAK5642577.1"/>
    <property type="molecule type" value="Genomic_DNA"/>
</dbReference>
<dbReference type="InterPro" id="IPR011009">
    <property type="entry name" value="Kinase-like_dom_sf"/>
</dbReference>
<dbReference type="GO" id="GO:0030261">
    <property type="term" value="P:chromosome condensation"/>
    <property type="evidence" value="ECO:0007669"/>
    <property type="project" value="UniProtKB-ARBA"/>
</dbReference>
<dbReference type="AlphaFoldDB" id="A0AAN7ZHP4"/>
<evidence type="ECO:0000256" key="12">
    <source>
        <dbReference type="PROSITE-ProRule" id="PRU10141"/>
    </source>
</evidence>
<evidence type="ECO:0000256" key="8">
    <source>
        <dbReference type="ARBA" id="ARBA00048679"/>
    </source>
</evidence>
<comment type="subcellular location">
    <subcellularLocation>
        <location evidence="1">Midbody</location>
    </subcellularLocation>
</comment>
<dbReference type="FunFam" id="3.30.200.20:FF:000042">
    <property type="entry name" value="Aurora kinase A"/>
    <property type="match status" value="1"/>
</dbReference>
<feature type="binding site" evidence="10">
    <location>
        <begin position="172"/>
        <end position="174"/>
    </location>
    <ligand>
        <name>ATP</name>
        <dbReference type="ChEBI" id="CHEBI:30616"/>
    </ligand>
</feature>